<dbReference type="EMBL" id="JASAYT010000019">
    <property type="protein sequence ID" value="MDP8175147.1"/>
    <property type="molecule type" value="Genomic_DNA"/>
</dbReference>
<evidence type="ECO:0000313" key="3">
    <source>
        <dbReference type="EMBL" id="MDP8086132.1"/>
    </source>
</evidence>
<organism evidence="5 7">
    <name type="scientific">Phocoenobacter skyensis</name>
    <dbReference type="NCBI Taxonomy" id="97481"/>
    <lineage>
        <taxon>Bacteria</taxon>
        <taxon>Pseudomonadati</taxon>
        <taxon>Pseudomonadota</taxon>
        <taxon>Gammaproteobacteria</taxon>
        <taxon>Pasteurellales</taxon>
        <taxon>Pasteurellaceae</taxon>
        <taxon>Phocoenobacter</taxon>
    </lineage>
</organism>
<dbReference type="HAMAP" id="MF_00683">
    <property type="entry name" value="UPF0265"/>
    <property type="match status" value="1"/>
</dbReference>
<comment type="similarity">
    <text evidence="2">Belongs to the pole-localizer TmaR family.</text>
</comment>
<dbReference type="PANTHER" id="PTHR39591:SF1">
    <property type="entry name" value="UPF0265 PROTEIN YEEX"/>
    <property type="match status" value="1"/>
</dbReference>
<dbReference type="EMBL" id="JASAVS010000023">
    <property type="protein sequence ID" value="MDP8086132.1"/>
    <property type="molecule type" value="Genomic_DNA"/>
</dbReference>
<dbReference type="GO" id="GO:0032880">
    <property type="term" value="P:regulation of protein localization"/>
    <property type="evidence" value="ECO:0007669"/>
    <property type="project" value="UniProtKB-UniRule"/>
</dbReference>
<dbReference type="GO" id="GO:0005829">
    <property type="term" value="C:cytosol"/>
    <property type="evidence" value="ECO:0007669"/>
    <property type="project" value="TreeGrafter"/>
</dbReference>
<dbReference type="Proteomes" id="UP001231736">
    <property type="component" value="Unassembled WGS sequence"/>
</dbReference>
<dbReference type="Pfam" id="PF04363">
    <property type="entry name" value="DUF496"/>
    <property type="match status" value="1"/>
</dbReference>
<gene>
    <name evidence="2" type="primary">tmaR</name>
    <name evidence="3" type="ORF">QJT92_09405</name>
    <name evidence="4" type="ORF">QJU93_08985</name>
    <name evidence="5" type="ORF">QJU97_06740</name>
</gene>
<dbReference type="InterPro" id="IPR007458">
    <property type="entry name" value="DUF496"/>
</dbReference>
<reference evidence="5" key="2">
    <citation type="journal article" date="2023" name="Front. Microbiol.">
        <title>Phylogeography and host specificity of Pasteurellaceae pathogenic to sea-farmed fish in the north-east Atlantic.</title>
        <authorList>
            <person name="Gulla S."/>
            <person name="Colquhoun D.J."/>
            <person name="Olsen A.B."/>
            <person name="Spilsberg B."/>
            <person name="Lagesen K."/>
            <person name="Aakesson C.P."/>
            <person name="Strom S."/>
            <person name="Manji F."/>
            <person name="Birkbeck T.H."/>
            <person name="Nilsen H.K."/>
        </authorList>
    </citation>
    <scope>NUCLEOTIDE SEQUENCE</scope>
    <source>
        <strain evidence="5">98B1</strain>
        <strain evidence="4">TW16_20</strain>
    </source>
</reference>
<dbReference type="EMBL" id="JASAYQ010000017">
    <property type="protein sequence ID" value="MDP8173486.1"/>
    <property type="molecule type" value="Genomic_DNA"/>
</dbReference>
<sequence length="112" mass="13248">MGKQTQSFQDMLDYVHLYRLKNKLLRETAENDRRIRDNRKRALLLNNLNQYITDSMTVADIRAIIANMHDDYESRVDDITIRNAELSKERRIIRQKMAIHAGKKQSKEDGKS</sequence>
<name>A0AAJ6NE36_9PAST</name>
<keyword evidence="6" id="KW-1185">Reference proteome</keyword>
<evidence type="ECO:0000256" key="1">
    <source>
        <dbReference type="ARBA" id="ARBA00022490"/>
    </source>
</evidence>
<dbReference type="AlphaFoldDB" id="A0AAJ6NE36"/>
<comment type="function">
    <text evidence="2">Pole-localizer protein involved in the regulation of several cellular processes.</text>
</comment>
<keyword evidence="1 2" id="KW-0963">Cytoplasm</keyword>
<proteinExistence type="inferred from homology"/>
<dbReference type="PANTHER" id="PTHR39591">
    <property type="entry name" value="UPF0265 PROTEIN YEEX"/>
    <property type="match status" value="1"/>
</dbReference>
<dbReference type="Proteomes" id="UP001236239">
    <property type="component" value="Unassembled WGS sequence"/>
</dbReference>
<evidence type="ECO:0000313" key="4">
    <source>
        <dbReference type="EMBL" id="MDP8173486.1"/>
    </source>
</evidence>
<reference evidence="3 6" key="1">
    <citation type="journal article" date="2023" name="Front. Microbiol.">
        <title>Phylogeography and host specificity of Pasteurellaceae pathogenic to sea-farmed fish in the north-east Atlantic.</title>
        <authorList>
            <person name="Gulla S."/>
            <person name="Colquhoun D.J."/>
            <person name="Olsen A.B."/>
            <person name="Spilsberg B."/>
            <person name="Lagesen K."/>
            <person name="Aakesson C.P."/>
            <person name="Strom S."/>
            <person name="Manji F."/>
            <person name="Birkbeck T.H."/>
            <person name="Nilsen H.K."/>
        </authorList>
    </citation>
    <scope>NUCLEOTIDE SEQUENCE [LARGE SCALE GENOMIC DNA]</scope>
    <source>
        <strain evidence="3 6">VIO11850</strain>
    </source>
</reference>
<dbReference type="PIRSF" id="PIRSF028773">
    <property type="entry name" value="UCP028773"/>
    <property type="match status" value="1"/>
</dbReference>
<evidence type="ECO:0000313" key="5">
    <source>
        <dbReference type="EMBL" id="MDP8175147.1"/>
    </source>
</evidence>
<evidence type="ECO:0000313" key="7">
    <source>
        <dbReference type="Proteomes" id="UP001231736"/>
    </source>
</evidence>
<dbReference type="GeneID" id="83544587"/>
<protein>
    <recommendedName>
        <fullName evidence="2">Pole-localizer protein TmaR</fullName>
    </recommendedName>
</protein>
<comment type="subcellular location">
    <subcellularLocation>
        <location evidence="2">Cytoplasm</location>
    </subcellularLocation>
</comment>
<dbReference type="RefSeq" id="WP_090922781.1">
    <property type="nucleotide sequence ID" value="NZ_CP016180.1"/>
</dbReference>
<dbReference type="NCBIfam" id="NF003844">
    <property type="entry name" value="PRK05423.1"/>
    <property type="match status" value="1"/>
</dbReference>
<accession>A0AAJ6NE36</accession>
<evidence type="ECO:0000256" key="2">
    <source>
        <dbReference type="HAMAP-Rule" id="MF_00683"/>
    </source>
</evidence>
<dbReference type="Proteomes" id="UP001224812">
    <property type="component" value="Unassembled WGS sequence"/>
</dbReference>
<evidence type="ECO:0000313" key="6">
    <source>
        <dbReference type="Proteomes" id="UP001224812"/>
    </source>
</evidence>
<comment type="caution">
    <text evidence="5">The sequence shown here is derived from an EMBL/GenBank/DDBJ whole genome shotgun (WGS) entry which is preliminary data.</text>
</comment>